<gene>
    <name evidence="2" type="ORF">GS18_0208550</name>
</gene>
<evidence type="ECO:0000313" key="2">
    <source>
        <dbReference type="EMBL" id="KEZ52874.1"/>
    </source>
</evidence>
<keyword evidence="3" id="KW-1185">Reference proteome</keyword>
<sequence length="90" mass="10071">MKTSILNGNMRRLLMLFGILLIGGSALTALTNPLPPNEQIEFLLFLGIIAGIYYLLLGLYFLGGLWRRLFFILLLTAGIMCILMSFYLAV</sequence>
<dbReference type="RefSeq" id="WP_029565940.1">
    <property type="nucleotide sequence ID" value="NZ_JNVC02000004.1"/>
</dbReference>
<feature type="transmembrane region" description="Helical" evidence="1">
    <location>
        <begin position="69"/>
        <end position="89"/>
    </location>
</feature>
<dbReference type="STRING" id="246786.GS18_0208550"/>
<keyword evidence="1" id="KW-1133">Transmembrane helix</keyword>
<evidence type="ECO:0000256" key="1">
    <source>
        <dbReference type="SAM" id="Phobius"/>
    </source>
</evidence>
<proteinExistence type="predicted"/>
<feature type="transmembrane region" description="Helical" evidence="1">
    <location>
        <begin position="42"/>
        <end position="62"/>
    </location>
</feature>
<protein>
    <submittedName>
        <fullName evidence="2">Uncharacterized protein</fullName>
    </submittedName>
</protein>
<organism evidence="2 3">
    <name type="scientific">Metabacillus indicus</name>
    <name type="common">Bacillus indicus</name>
    <dbReference type="NCBI Taxonomy" id="246786"/>
    <lineage>
        <taxon>Bacteria</taxon>
        <taxon>Bacillati</taxon>
        <taxon>Bacillota</taxon>
        <taxon>Bacilli</taxon>
        <taxon>Bacillales</taxon>
        <taxon>Bacillaceae</taxon>
        <taxon>Metabacillus</taxon>
    </lineage>
</organism>
<comment type="caution">
    <text evidence="2">The sequence shown here is derived from an EMBL/GenBank/DDBJ whole genome shotgun (WGS) entry which is preliminary data.</text>
</comment>
<reference evidence="2 3" key="1">
    <citation type="journal article" date="2005" name="Int. J. Syst. Evol. Microbiol.">
        <title>Bacillus cibi sp. nov., isolated from jeotgal, a traditional Korean fermented seafood.</title>
        <authorList>
            <person name="Yoon J.H."/>
            <person name="Lee C.H."/>
            <person name="Oh T.K."/>
        </authorList>
    </citation>
    <scope>NUCLEOTIDE SEQUENCE [LARGE SCALE GENOMIC DNA]</scope>
    <source>
        <strain evidence="2 3">DSM 16189</strain>
    </source>
</reference>
<name>A0A084GZW2_METID</name>
<dbReference type="Proteomes" id="UP000028549">
    <property type="component" value="Unassembled WGS sequence"/>
</dbReference>
<keyword evidence="1" id="KW-0472">Membrane</keyword>
<keyword evidence="1" id="KW-0812">Transmembrane</keyword>
<dbReference type="EMBL" id="JNVC02000004">
    <property type="protein sequence ID" value="KEZ52874.1"/>
    <property type="molecule type" value="Genomic_DNA"/>
</dbReference>
<feature type="transmembrane region" description="Helical" evidence="1">
    <location>
        <begin position="12"/>
        <end position="30"/>
    </location>
</feature>
<dbReference type="AlphaFoldDB" id="A0A084GZW2"/>
<evidence type="ECO:0000313" key="3">
    <source>
        <dbReference type="Proteomes" id="UP000028549"/>
    </source>
</evidence>
<accession>A0A084GZW2</accession>